<reference evidence="2 3" key="1">
    <citation type="submission" date="2019-06" db="EMBL/GenBank/DDBJ databases">
        <title>Streptomyces sporangiiformans sp. nov., a novel actinomycete isolated from soil in Mount Song.</title>
        <authorList>
            <person name="Han L."/>
        </authorList>
    </citation>
    <scope>NUCLEOTIDE SEQUENCE [LARGE SCALE GENOMIC DNA]</scope>
    <source>
        <strain evidence="2 3">NEAU-SSA 1</strain>
    </source>
</reference>
<dbReference type="Proteomes" id="UP000317378">
    <property type="component" value="Unassembled WGS sequence"/>
</dbReference>
<sequence length="94" mass="10092">MTSDNTQAVSTVRLRSNGAVDENTMTYARTKIDVVVSRPGMPSLTGEVRITRAAAHTGHKGKGRRAAGSCPRARGRRGRPLRGPSGPRRRPMAP</sequence>
<organism evidence="2 3">
    <name type="scientific">Streptomyces sporangiiformans</name>
    <dbReference type="NCBI Taxonomy" id="2315329"/>
    <lineage>
        <taxon>Bacteria</taxon>
        <taxon>Bacillati</taxon>
        <taxon>Actinomycetota</taxon>
        <taxon>Actinomycetes</taxon>
        <taxon>Kitasatosporales</taxon>
        <taxon>Streptomycetaceae</taxon>
        <taxon>Streptomyces</taxon>
    </lineage>
</organism>
<feature type="region of interest" description="Disordered" evidence="1">
    <location>
        <begin position="54"/>
        <end position="94"/>
    </location>
</feature>
<dbReference type="OrthoDB" id="4249033at2"/>
<dbReference type="EMBL" id="VCHX02000183">
    <property type="protein sequence ID" value="TPQ17746.1"/>
    <property type="molecule type" value="Genomic_DNA"/>
</dbReference>
<evidence type="ECO:0000313" key="3">
    <source>
        <dbReference type="Proteomes" id="UP000317378"/>
    </source>
</evidence>
<dbReference type="RefSeq" id="WP_119104487.1">
    <property type="nucleotide sequence ID" value="NZ_QXMJ01000183.1"/>
</dbReference>
<keyword evidence="3" id="KW-1185">Reference proteome</keyword>
<evidence type="ECO:0000313" key="2">
    <source>
        <dbReference type="EMBL" id="TPQ17746.1"/>
    </source>
</evidence>
<proteinExistence type="predicted"/>
<dbReference type="AlphaFoldDB" id="A0A505DF38"/>
<comment type="caution">
    <text evidence="2">The sequence shown here is derived from an EMBL/GenBank/DDBJ whole genome shotgun (WGS) entry which is preliminary data.</text>
</comment>
<gene>
    <name evidence="2" type="ORF">FGD71_034310</name>
</gene>
<evidence type="ECO:0000256" key="1">
    <source>
        <dbReference type="SAM" id="MobiDB-lite"/>
    </source>
</evidence>
<name>A0A505DF38_9ACTN</name>
<accession>A0A505DF38</accession>
<protein>
    <submittedName>
        <fullName evidence="2">Uncharacterized protein</fullName>
    </submittedName>
</protein>